<dbReference type="InterPro" id="IPR036736">
    <property type="entry name" value="ACP-like_sf"/>
</dbReference>
<dbReference type="InterPro" id="IPR049551">
    <property type="entry name" value="PKS_DH_C"/>
</dbReference>
<keyword evidence="3" id="KW-0808">Transferase</keyword>
<name>A0A238Z4R4_9RHOB</name>
<dbReference type="GO" id="GO:0004312">
    <property type="term" value="F:fatty acid synthase activity"/>
    <property type="evidence" value="ECO:0007669"/>
    <property type="project" value="TreeGrafter"/>
</dbReference>
<dbReference type="Gene3D" id="3.40.366.10">
    <property type="entry name" value="Malonyl-Coenzyme A Acyl Carrier Protein, domain 2"/>
    <property type="match status" value="1"/>
</dbReference>
<dbReference type="Gene3D" id="1.10.1200.10">
    <property type="entry name" value="ACP-like"/>
    <property type="match status" value="1"/>
</dbReference>
<accession>A0A238Z4R4</accession>
<dbReference type="Pfam" id="PF00109">
    <property type="entry name" value="ketoacyl-synt"/>
    <property type="match status" value="1"/>
</dbReference>
<dbReference type="PROSITE" id="PS52019">
    <property type="entry name" value="PKS_MFAS_DH"/>
    <property type="match status" value="1"/>
</dbReference>
<dbReference type="EMBL" id="FZNN01000023">
    <property type="protein sequence ID" value="SNR77823.1"/>
    <property type="molecule type" value="Genomic_DNA"/>
</dbReference>
<proteinExistence type="predicted"/>
<dbReference type="OrthoDB" id="9778690at2"/>
<dbReference type="InterPro" id="IPR057326">
    <property type="entry name" value="KR_dom"/>
</dbReference>
<dbReference type="PANTHER" id="PTHR43775:SF37">
    <property type="entry name" value="SI:DKEY-61P9.11"/>
    <property type="match status" value="1"/>
</dbReference>
<dbReference type="SUPFAM" id="SSF51735">
    <property type="entry name" value="NAD(P)-binding Rossmann-fold domains"/>
    <property type="match status" value="1"/>
</dbReference>
<dbReference type="CDD" id="cd00833">
    <property type="entry name" value="PKS"/>
    <property type="match status" value="1"/>
</dbReference>
<dbReference type="InterPro" id="IPR016036">
    <property type="entry name" value="Malonyl_transacylase_ACP-bd"/>
</dbReference>
<dbReference type="Pfam" id="PF08659">
    <property type="entry name" value="KR"/>
    <property type="match status" value="1"/>
</dbReference>
<dbReference type="Pfam" id="PF21089">
    <property type="entry name" value="PKS_DH_N"/>
    <property type="match status" value="1"/>
</dbReference>
<dbReference type="SUPFAM" id="SSF55048">
    <property type="entry name" value="Probable ACP-binding domain of malonyl-CoA ACP transacylase"/>
    <property type="match status" value="1"/>
</dbReference>
<dbReference type="InterPro" id="IPR020841">
    <property type="entry name" value="PKS_Beta-ketoAc_synthase_dom"/>
</dbReference>
<dbReference type="SUPFAM" id="SSF54637">
    <property type="entry name" value="Thioesterase/thiol ester dehydrase-isomerase"/>
    <property type="match status" value="1"/>
</dbReference>
<dbReference type="SMART" id="SM00825">
    <property type="entry name" value="PKS_KS"/>
    <property type="match status" value="1"/>
</dbReference>
<feature type="domain" description="Carrier" evidence="5">
    <location>
        <begin position="909"/>
        <end position="985"/>
    </location>
</feature>
<dbReference type="InterPro" id="IPR013968">
    <property type="entry name" value="PKS_KR"/>
</dbReference>
<dbReference type="Gene3D" id="3.40.47.10">
    <property type="match status" value="1"/>
</dbReference>
<reference evidence="8 9" key="1">
    <citation type="submission" date="2017-06" db="EMBL/GenBank/DDBJ databases">
        <authorList>
            <person name="Kim H.J."/>
            <person name="Triplett B.A."/>
        </authorList>
    </citation>
    <scope>NUCLEOTIDE SEQUENCE [LARGE SCALE GENOMIC DNA]</scope>
    <source>
        <strain evidence="8 9">DSM 29052</strain>
    </source>
</reference>
<evidence type="ECO:0000256" key="3">
    <source>
        <dbReference type="ARBA" id="ARBA00022679"/>
    </source>
</evidence>
<dbReference type="RefSeq" id="WP_089273259.1">
    <property type="nucleotide sequence ID" value="NZ_FZNN01000023.1"/>
</dbReference>
<dbReference type="SUPFAM" id="SSF47336">
    <property type="entry name" value="ACP-like"/>
    <property type="match status" value="1"/>
</dbReference>
<feature type="domain" description="Ketosynthase family 3 (KS3)" evidence="6">
    <location>
        <begin position="2"/>
        <end position="455"/>
    </location>
</feature>
<evidence type="ECO:0000256" key="2">
    <source>
        <dbReference type="ARBA" id="ARBA00022553"/>
    </source>
</evidence>
<dbReference type="InterPro" id="IPR009081">
    <property type="entry name" value="PP-bd_ACP"/>
</dbReference>
<dbReference type="PROSITE" id="PS00606">
    <property type="entry name" value="KS3_1"/>
    <property type="match status" value="1"/>
</dbReference>
<evidence type="ECO:0000256" key="1">
    <source>
        <dbReference type="ARBA" id="ARBA00022450"/>
    </source>
</evidence>
<dbReference type="Pfam" id="PF00698">
    <property type="entry name" value="Acyl_transf_1"/>
    <property type="match status" value="1"/>
</dbReference>
<feature type="active site" description="Proton acceptor; for dehydratase activity" evidence="4">
    <location>
        <position position="1447"/>
    </location>
</feature>
<dbReference type="InterPro" id="IPR049552">
    <property type="entry name" value="PKS_DH_N"/>
</dbReference>
<evidence type="ECO:0000256" key="4">
    <source>
        <dbReference type="PROSITE-ProRule" id="PRU01363"/>
    </source>
</evidence>
<dbReference type="Gene3D" id="3.10.129.110">
    <property type="entry name" value="Polyketide synthase dehydratase"/>
    <property type="match status" value="1"/>
</dbReference>
<dbReference type="InterPro" id="IPR029069">
    <property type="entry name" value="HotDog_dom_sf"/>
</dbReference>
<dbReference type="PROSITE" id="PS52004">
    <property type="entry name" value="KS3_2"/>
    <property type="match status" value="1"/>
</dbReference>
<dbReference type="InterPro" id="IPR014031">
    <property type="entry name" value="Ketoacyl_synth_C"/>
</dbReference>
<dbReference type="InterPro" id="IPR042104">
    <property type="entry name" value="PKS_dehydratase_sf"/>
</dbReference>
<evidence type="ECO:0000259" key="7">
    <source>
        <dbReference type="PROSITE" id="PS52019"/>
    </source>
</evidence>
<dbReference type="InterPro" id="IPR050091">
    <property type="entry name" value="PKS_NRPS_Biosynth_Enz"/>
</dbReference>
<dbReference type="Pfam" id="PF02801">
    <property type="entry name" value="Ketoacyl-synt_C"/>
    <property type="match status" value="1"/>
</dbReference>
<organism evidence="8 9">
    <name type="scientific">Puniceibacterium sediminis</name>
    <dbReference type="NCBI Taxonomy" id="1608407"/>
    <lineage>
        <taxon>Bacteria</taxon>
        <taxon>Pseudomonadati</taxon>
        <taxon>Pseudomonadota</taxon>
        <taxon>Alphaproteobacteria</taxon>
        <taxon>Rhodobacterales</taxon>
        <taxon>Paracoccaceae</taxon>
        <taxon>Puniceibacterium</taxon>
    </lineage>
</organism>
<dbReference type="Gene3D" id="3.40.50.720">
    <property type="entry name" value="NAD(P)-binding Rossmann-like Domain"/>
    <property type="match status" value="1"/>
</dbReference>
<dbReference type="InterPro" id="IPR036291">
    <property type="entry name" value="NAD(P)-bd_dom_sf"/>
</dbReference>
<dbReference type="PANTHER" id="PTHR43775">
    <property type="entry name" value="FATTY ACID SYNTHASE"/>
    <property type="match status" value="1"/>
</dbReference>
<dbReference type="InterPro" id="IPR014043">
    <property type="entry name" value="Acyl_transferase_dom"/>
</dbReference>
<evidence type="ECO:0000313" key="8">
    <source>
        <dbReference type="EMBL" id="SNR77823.1"/>
    </source>
</evidence>
<dbReference type="PROSITE" id="PS50075">
    <property type="entry name" value="CARRIER"/>
    <property type="match status" value="1"/>
</dbReference>
<dbReference type="Pfam" id="PF14765">
    <property type="entry name" value="PS-DH"/>
    <property type="match status" value="1"/>
</dbReference>
<dbReference type="InterPro" id="IPR049900">
    <property type="entry name" value="PKS_mFAS_DH"/>
</dbReference>
<keyword evidence="2" id="KW-0597">Phosphoprotein</keyword>
<keyword evidence="9" id="KW-1185">Reference proteome</keyword>
<protein>
    <submittedName>
        <fullName evidence="8">Enediyne polyketide synthase</fullName>
    </submittedName>
</protein>
<dbReference type="SUPFAM" id="SSF52151">
    <property type="entry name" value="FabD/lysophospholipase-like"/>
    <property type="match status" value="1"/>
</dbReference>
<evidence type="ECO:0000313" key="9">
    <source>
        <dbReference type="Proteomes" id="UP000198417"/>
    </source>
</evidence>
<feature type="active site" description="Proton donor; for dehydratase activity" evidence="4">
    <location>
        <position position="1607"/>
    </location>
</feature>
<dbReference type="SMART" id="SM00826">
    <property type="entry name" value="PKS_DH"/>
    <property type="match status" value="1"/>
</dbReference>
<gene>
    <name evidence="8" type="ORF">SAMN06265370_12320</name>
</gene>
<dbReference type="InterPro" id="IPR020807">
    <property type="entry name" value="PKS_DH"/>
</dbReference>
<feature type="domain" description="PKS/mFAS DH" evidence="7">
    <location>
        <begin position="1411"/>
        <end position="1690"/>
    </location>
</feature>
<dbReference type="SUPFAM" id="SSF53901">
    <property type="entry name" value="Thiolase-like"/>
    <property type="match status" value="1"/>
</dbReference>
<dbReference type="InterPro" id="IPR014030">
    <property type="entry name" value="Ketoacyl_synth_N"/>
</dbReference>
<evidence type="ECO:0000259" key="6">
    <source>
        <dbReference type="PROSITE" id="PS52004"/>
    </source>
</evidence>
<sequence>MTNRIAILSTACRYAEAPSPDALWQNVLDGRRSFRAIPPQRLALGDYAVEHIGTEDSIPRIYAGLISDWQFRRDRLCIPKSTFDTADLTHWLALETAMTAVGAVGGAEALPRGRTAVILGNTLTGEFSRAAQMRLRLPYLKRHLSQALQAGQIAPDLIDEVTSTFAANLAQDFPDPNEESLAGALANTIAGRIANQLDLGGGAWTVDGACAASLLAFSEACSHIVQGDLDVAIVGGVDLSLDPFELVGFARTGALCRDEMRVFDKRSSGFWPGEGCGIAVLASEEAAQKLGGDPLAWVAGWGCSTDGAGGLTRPTAPGQSRAIARAWARAGHAPAEAAYFEAHGTGTAIGDPTEITALAEVIGQDGAAIPVGSIKANIGHCKAAAGIAGVIKTTQALKNGIIPPHISCAVPHPIFAESGGRLCPAQVGEFRSDTRLAGVSAFGFGGINAHLVLAGPDSKIRHAKRVSVPAQPLAQEAELFIFAAQSAEELHQAMNALLKRAPSLSHSEMADAAAGCFRDAVPQAAFRAAIVADRPEALQEALTKALSIPPAPVRSPPRIGFVFPGQAAPVRASGGAWTRRFPSLPHTLATFPSDASVSTEHAQPAIAASALMGLDVLTQAGIMAEIAAGHSLGEITALHWAGALPRQEMSDLVQTRGQLMARHGEAGGTMLQVTASAQEIAALGRPDDLEVACLNGARDVVLAGPQETAVRWMQKARAAGLSCELLKVSHAFHSAAMAQVETPLAAALQDVPWSAPQMPVISTVTGAPIEASSDLSAILTQQLCAPVRFSEVCAQLAQHCDLVIEVGPGKGLSRLARDAGLQVASPDVGAETLFGLLDTLATVWRLGGRLDLGLLFADRAIRPLGPAPELLRNPCGVSDKAPPPSAVKPKIAAAALQDINARPAHTSAAPTLDIVCKATAEALGLPLSLVKPEARLLEDLHLNSLSVGRIVKAAAQALGLRQPALATDVAAETVYGLARLLDELLEFAPGEDTTPQSIEGVAPWVGEYRSVWQVCDWPKAAAEAPEWCLFGPDPGGIPTANGTKSGLVSLMDVALPDDTAAAHLLWSRVKAARAAGLRKLLILHPGMAVSGFAGALLEDGVFDHITLVDAQGVDGPAREAGISTLLRTEAEPFAQYRCRAAGGLDRAVLEFVPISQCRTRDDTAAGLGPCDTLLVTGGAKGIGAESALRLSKVSGAALLLVGRSSGDDPAVTETLRRAKAQGCRARYLQADVTDASEFRNALETLPEEERPTAFLHAAGVNDPAGFDQLDATALSAALAPKLQGLETLLCALDPQRIRLAIGFGSVIGALGLAGETHYALANAMMSARLMRWGRCHDLRTLALDWSVWAGAGMGERIGAVERLARRGVEAIPLGTALDRLCVLLYAPQSDEHLIVTGRFGQPRTLGFAAQPSLQGRFLETAQIRFPGIELVVDTRLARGSDPWITDHVVEGTAVMPAVLMLEAMAQAAKALTGHAPTGFRDLDLLGAVTLDGDEITLRTAVLRRDDGSLLAAIRASDDGFSADRATVTLSFEPTLDRPEAFDLAANCRIDGALLYRDLCFNSGRFQRVEEIDHLTAFSLRAGLSNLSNASAAPWFGPFESQDMVLGDAGARDAGLHVLQACVPQRRVLPVTVAQIQIADPEARRVSVEAVERASDGNTFVFDVLWRGPDGAIVEYWRGARFRAIAERSIDRLAYPFFPAAMQRAAVLHARRRDIRTAICNSADRQSRRQIVMGALDATEATRRGDGLQMLDGPDALSLSHTASLTFGARGPGVLACDLVETATRDDTPLVRDDSLIAEKLHASGIANAFAAVWAARECARKGGVPAAQPLLPLKGSEPGFQAFRCGAAQILCHAVQNDGCIALMLTPATAKESLA</sequence>
<evidence type="ECO:0000259" key="5">
    <source>
        <dbReference type="PROSITE" id="PS50075"/>
    </source>
</evidence>
<feature type="region of interest" description="N-terminal hotdog fold" evidence="4">
    <location>
        <begin position="1411"/>
        <end position="1534"/>
    </location>
</feature>
<dbReference type="SMART" id="SM00827">
    <property type="entry name" value="PKS_AT"/>
    <property type="match status" value="1"/>
</dbReference>
<dbReference type="GO" id="GO:0004315">
    <property type="term" value="F:3-oxoacyl-[acyl-carrier-protein] synthase activity"/>
    <property type="evidence" value="ECO:0007669"/>
    <property type="project" value="InterPro"/>
</dbReference>
<dbReference type="Proteomes" id="UP000198417">
    <property type="component" value="Unassembled WGS sequence"/>
</dbReference>
<dbReference type="InterPro" id="IPR001227">
    <property type="entry name" value="Ac_transferase_dom_sf"/>
</dbReference>
<keyword evidence="1" id="KW-0596">Phosphopantetheine</keyword>
<feature type="region of interest" description="C-terminal hotdog fold" evidence="4">
    <location>
        <begin position="1551"/>
        <end position="1690"/>
    </location>
</feature>
<dbReference type="GO" id="GO:0006633">
    <property type="term" value="P:fatty acid biosynthetic process"/>
    <property type="evidence" value="ECO:0007669"/>
    <property type="project" value="InterPro"/>
</dbReference>
<dbReference type="InterPro" id="IPR016035">
    <property type="entry name" value="Acyl_Trfase/lysoPLipase"/>
</dbReference>
<dbReference type="InterPro" id="IPR016039">
    <property type="entry name" value="Thiolase-like"/>
</dbReference>
<dbReference type="InterPro" id="IPR018201">
    <property type="entry name" value="Ketoacyl_synth_AS"/>
</dbReference>
<dbReference type="SMART" id="SM00822">
    <property type="entry name" value="PKS_KR"/>
    <property type="match status" value="1"/>
</dbReference>